<dbReference type="PANTHER" id="PTHR37423">
    <property type="entry name" value="SOLUBLE LYTIC MUREIN TRANSGLYCOSYLASE-RELATED"/>
    <property type="match status" value="1"/>
</dbReference>
<keyword evidence="5" id="KW-1185">Reference proteome</keyword>
<sequence length="224" mass="24417">MDEYDTDPYLKLLQLVLISLWGGCVVLLVVFSLQARAHAAERIPAAALKYRGQIIRAARAEAGLAAPVAVFAAQIEQESGWNRQAVSPVGARGLGQFMPSTAADMGRNRPDLGPAEPFNPGWAIRALVAYDLAQLKRIRAATPCDAWAMALAAYNGGLGWVQRDQALAKRKGLDSGRWEHVASVNAGRSIAAKRENTDYPRQILLRRQSRYLVWGPGILCEVAQ</sequence>
<evidence type="ECO:0000313" key="5">
    <source>
        <dbReference type="Proteomes" id="UP000198324"/>
    </source>
</evidence>
<evidence type="ECO:0000256" key="1">
    <source>
        <dbReference type="ARBA" id="ARBA00007734"/>
    </source>
</evidence>
<keyword evidence="2" id="KW-0812">Transmembrane</keyword>
<dbReference type="Gene3D" id="1.10.530.10">
    <property type="match status" value="1"/>
</dbReference>
<dbReference type="PANTHER" id="PTHR37423:SF2">
    <property type="entry name" value="MEMBRANE-BOUND LYTIC MUREIN TRANSGLYCOSYLASE C"/>
    <property type="match status" value="1"/>
</dbReference>
<proteinExistence type="inferred from homology"/>
<protein>
    <submittedName>
        <fullName evidence="4">Transglycosylase SLT domain-containing protein</fullName>
    </submittedName>
</protein>
<gene>
    <name evidence="4" type="ORF">SAMN04488503_2494</name>
</gene>
<evidence type="ECO:0000256" key="2">
    <source>
        <dbReference type="SAM" id="Phobius"/>
    </source>
</evidence>
<dbReference type="SUPFAM" id="SSF53955">
    <property type="entry name" value="Lysozyme-like"/>
    <property type="match status" value="1"/>
</dbReference>
<keyword evidence="2" id="KW-1133">Transmembrane helix</keyword>
<accession>A0A239BDD1</accession>
<dbReference type="RefSeq" id="WP_089274711.1">
    <property type="nucleotide sequence ID" value="NZ_FZOC01000005.1"/>
</dbReference>
<dbReference type="Pfam" id="PF01464">
    <property type="entry name" value="SLT"/>
    <property type="match status" value="1"/>
</dbReference>
<dbReference type="InterPro" id="IPR023346">
    <property type="entry name" value="Lysozyme-like_dom_sf"/>
</dbReference>
<dbReference type="InterPro" id="IPR008258">
    <property type="entry name" value="Transglycosylase_SLT_dom_1"/>
</dbReference>
<keyword evidence="2" id="KW-0472">Membrane</keyword>
<evidence type="ECO:0000259" key="3">
    <source>
        <dbReference type="Pfam" id="PF01464"/>
    </source>
</evidence>
<comment type="similarity">
    <text evidence="1">Belongs to the transglycosylase Slt family.</text>
</comment>
<evidence type="ECO:0000313" key="4">
    <source>
        <dbReference type="EMBL" id="SNS05876.1"/>
    </source>
</evidence>
<dbReference type="Proteomes" id="UP000198324">
    <property type="component" value="Unassembled WGS sequence"/>
</dbReference>
<organism evidence="4 5">
    <name type="scientific">Humidesulfovibrio mexicanus</name>
    <dbReference type="NCBI Taxonomy" id="147047"/>
    <lineage>
        <taxon>Bacteria</taxon>
        <taxon>Pseudomonadati</taxon>
        <taxon>Thermodesulfobacteriota</taxon>
        <taxon>Desulfovibrionia</taxon>
        <taxon>Desulfovibrionales</taxon>
        <taxon>Desulfovibrionaceae</taxon>
        <taxon>Humidesulfovibrio</taxon>
    </lineage>
</organism>
<dbReference type="OrthoDB" id="9815002at2"/>
<feature type="transmembrane region" description="Helical" evidence="2">
    <location>
        <begin position="12"/>
        <end position="33"/>
    </location>
</feature>
<dbReference type="AlphaFoldDB" id="A0A239BDD1"/>
<reference evidence="4 5" key="1">
    <citation type="submission" date="2017-06" db="EMBL/GenBank/DDBJ databases">
        <authorList>
            <person name="Kim H.J."/>
            <person name="Triplett B.A."/>
        </authorList>
    </citation>
    <scope>NUCLEOTIDE SEQUENCE [LARGE SCALE GENOMIC DNA]</scope>
    <source>
        <strain evidence="4 5">DSM 13116</strain>
    </source>
</reference>
<feature type="domain" description="Transglycosylase SLT" evidence="3">
    <location>
        <begin position="66"/>
        <end position="171"/>
    </location>
</feature>
<dbReference type="EMBL" id="FZOC01000005">
    <property type="protein sequence ID" value="SNS05876.1"/>
    <property type="molecule type" value="Genomic_DNA"/>
</dbReference>
<name>A0A239BDD1_9BACT</name>